<dbReference type="GO" id="GO:0016491">
    <property type="term" value="F:oxidoreductase activity"/>
    <property type="evidence" value="ECO:0007669"/>
    <property type="project" value="UniProtKB-KW"/>
</dbReference>
<dbReference type="InterPro" id="IPR052228">
    <property type="entry name" value="Sec_Metab_Biosynth_Oxidored"/>
</dbReference>
<dbReference type="Proteomes" id="UP000887226">
    <property type="component" value="Unassembled WGS sequence"/>
</dbReference>
<accession>A0A9P7ZBS3</accession>
<evidence type="ECO:0000313" key="3">
    <source>
        <dbReference type="Proteomes" id="UP000887226"/>
    </source>
</evidence>
<name>A0A9P7ZBS3_9HELO</name>
<dbReference type="AlphaFoldDB" id="A0A9P7ZBS3"/>
<gene>
    <name evidence="2" type="ORF">BJ878DRAFT_91052</name>
</gene>
<protein>
    <submittedName>
        <fullName evidence="2">Uncharacterized protein</fullName>
    </submittedName>
</protein>
<dbReference type="EMBL" id="MU253738">
    <property type="protein sequence ID" value="KAG9249184.1"/>
    <property type="molecule type" value="Genomic_DNA"/>
</dbReference>
<evidence type="ECO:0000313" key="2">
    <source>
        <dbReference type="EMBL" id="KAG9249184.1"/>
    </source>
</evidence>
<dbReference type="PANTHER" id="PTHR47534:SF3">
    <property type="entry name" value="ALCOHOL DEHYDROGENASE-LIKE C-TERMINAL DOMAIN-CONTAINING PROTEIN"/>
    <property type="match status" value="1"/>
</dbReference>
<keyword evidence="3" id="KW-1185">Reference proteome</keyword>
<dbReference type="PANTHER" id="PTHR47534">
    <property type="entry name" value="YALI0E05731P"/>
    <property type="match status" value="1"/>
</dbReference>
<organism evidence="2 3">
    <name type="scientific">Calycina marina</name>
    <dbReference type="NCBI Taxonomy" id="1763456"/>
    <lineage>
        <taxon>Eukaryota</taxon>
        <taxon>Fungi</taxon>
        <taxon>Dikarya</taxon>
        <taxon>Ascomycota</taxon>
        <taxon>Pezizomycotina</taxon>
        <taxon>Leotiomycetes</taxon>
        <taxon>Helotiales</taxon>
        <taxon>Pezizellaceae</taxon>
        <taxon>Calycina</taxon>
    </lineage>
</organism>
<proteinExistence type="predicted"/>
<sequence>MSSSWLVFGSINFGHSPGNELLMSGKFSGRDWIINMVNIQKASKESIFRKHSVLRYYSRLRFVNKLLPLLKKSQNERVIAILSCGKAKALLLDDIEYKHDFDATKATSVGVTQTTLAFGELAKTSPHIKFIHKYPDV</sequence>
<evidence type="ECO:0000256" key="1">
    <source>
        <dbReference type="ARBA" id="ARBA00023002"/>
    </source>
</evidence>
<reference evidence="2" key="1">
    <citation type="journal article" date="2021" name="IMA Fungus">
        <title>Genomic characterization of three marine fungi, including Emericellopsis atlantica sp. nov. with signatures of a generalist lifestyle and marine biomass degradation.</title>
        <authorList>
            <person name="Hagestad O.C."/>
            <person name="Hou L."/>
            <person name="Andersen J.H."/>
            <person name="Hansen E.H."/>
            <person name="Altermark B."/>
            <person name="Li C."/>
            <person name="Kuhnert E."/>
            <person name="Cox R.J."/>
            <person name="Crous P.W."/>
            <person name="Spatafora J.W."/>
            <person name="Lail K."/>
            <person name="Amirebrahimi M."/>
            <person name="Lipzen A."/>
            <person name="Pangilinan J."/>
            <person name="Andreopoulos W."/>
            <person name="Hayes R.D."/>
            <person name="Ng V."/>
            <person name="Grigoriev I.V."/>
            <person name="Jackson S.A."/>
            <person name="Sutton T.D.S."/>
            <person name="Dobson A.D.W."/>
            <person name="Rama T."/>
        </authorList>
    </citation>
    <scope>NUCLEOTIDE SEQUENCE</scope>
    <source>
        <strain evidence="2">TRa3180A</strain>
    </source>
</reference>
<dbReference type="OrthoDB" id="2898509at2759"/>
<keyword evidence="1" id="KW-0560">Oxidoreductase</keyword>
<comment type="caution">
    <text evidence="2">The sequence shown here is derived from an EMBL/GenBank/DDBJ whole genome shotgun (WGS) entry which is preliminary data.</text>
</comment>